<keyword evidence="8 9" id="KW-0012">Acyltransferase</keyword>
<evidence type="ECO:0000313" key="14">
    <source>
        <dbReference type="Proteomes" id="UP001597048"/>
    </source>
</evidence>
<dbReference type="PANTHER" id="PTHR10925:SF5">
    <property type="entry name" value="RNA CYTIDINE ACETYLTRANSFERASE"/>
    <property type="match status" value="1"/>
</dbReference>
<keyword evidence="5 9" id="KW-0547">Nucleotide-binding</keyword>
<dbReference type="InterPro" id="IPR027417">
    <property type="entry name" value="P-loop_NTPase"/>
</dbReference>
<protein>
    <recommendedName>
        <fullName evidence="9">tRNA(Met) cytidine acetyltransferase TmcA</fullName>
        <ecNumber evidence="9">2.3.1.193</ecNumber>
    </recommendedName>
</protein>
<dbReference type="Pfam" id="PF08351">
    <property type="entry name" value="TmcA_N"/>
    <property type="match status" value="1"/>
</dbReference>
<evidence type="ECO:0000259" key="10">
    <source>
        <dbReference type="Pfam" id="PF05127"/>
    </source>
</evidence>
<evidence type="ECO:0000256" key="2">
    <source>
        <dbReference type="ARBA" id="ARBA00022555"/>
    </source>
</evidence>
<dbReference type="Gene3D" id="3.40.50.300">
    <property type="entry name" value="P-loop containing nucleotide triphosphate hydrolases"/>
    <property type="match status" value="1"/>
</dbReference>
<comment type="caution">
    <text evidence="13">The sequence shown here is derived from an EMBL/GenBank/DDBJ whole genome shotgun (WGS) entry which is preliminary data.</text>
</comment>
<dbReference type="SUPFAM" id="SSF55729">
    <property type="entry name" value="Acyl-CoA N-acyltransferases (Nat)"/>
    <property type="match status" value="1"/>
</dbReference>
<dbReference type="InterPro" id="IPR024914">
    <property type="entry name" value="tRNA_acetyltr_TmcA"/>
</dbReference>
<comment type="subcellular location">
    <subcellularLocation>
        <location evidence="9">Cytoplasm</location>
    </subcellularLocation>
</comment>
<keyword evidence="6 9" id="KW-0067">ATP-binding</keyword>
<dbReference type="PANTHER" id="PTHR10925">
    <property type="entry name" value="N-ACETYLTRANSFERASE 10"/>
    <property type="match status" value="1"/>
</dbReference>
<dbReference type="Gene3D" id="1.20.120.890">
    <property type="entry name" value="tRNA(Met) cytidine acetyltransferase, tail domain"/>
    <property type="match status" value="1"/>
</dbReference>
<dbReference type="RefSeq" id="WP_379557710.1">
    <property type="nucleotide sequence ID" value="NZ_JBHTJS010000022.1"/>
</dbReference>
<keyword evidence="2 9" id="KW-0820">tRNA-binding</keyword>
<comment type="function">
    <text evidence="9">Catalyzes the formation of N(4)-acetylcytidine (ac(4)C) at the wobble position of tRNA(Met), by using acetyl-CoA as an acetyl donor and ATP (or GTP).</text>
</comment>
<dbReference type="InterPro" id="IPR016181">
    <property type="entry name" value="Acyl_CoA_acyltransferase"/>
</dbReference>
<comment type="similarity">
    <text evidence="9">Belongs to the TmcA family.</text>
</comment>
<evidence type="ECO:0000256" key="9">
    <source>
        <dbReference type="HAMAP-Rule" id="MF_01886"/>
    </source>
</evidence>
<evidence type="ECO:0000256" key="7">
    <source>
        <dbReference type="ARBA" id="ARBA00022884"/>
    </source>
</evidence>
<evidence type="ECO:0000256" key="4">
    <source>
        <dbReference type="ARBA" id="ARBA00022694"/>
    </source>
</evidence>
<evidence type="ECO:0000256" key="8">
    <source>
        <dbReference type="ARBA" id="ARBA00023315"/>
    </source>
</evidence>
<keyword evidence="4 9" id="KW-0819">tRNA processing</keyword>
<dbReference type="EC" id="2.3.1.193" evidence="9"/>
<keyword evidence="14" id="KW-1185">Reference proteome</keyword>
<feature type="binding site" evidence="9">
    <location>
        <position position="187"/>
    </location>
    <ligand>
        <name>ATP</name>
        <dbReference type="ChEBI" id="CHEBI:30616"/>
    </ligand>
</feature>
<organism evidence="13 14">
    <name type="scientific">Oceanisphaera ostreae</name>
    <dbReference type="NCBI Taxonomy" id="914151"/>
    <lineage>
        <taxon>Bacteria</taxon>
        <taxon>Pseudomonadati</taxon>
        <taxon>Pseudomonadota</taxon>
        <taxon>Gammaproteobacteria</taxon>
        <taxon>Aeromonadales</taxon>
        <taxon>Aeromonadaceae</taxon>
        <taxon>Oceanisphaera</taxon>
    </lineage>
</organism>
<sequence>MAAAFLTEWHTWRQQLHHSGERRMIVLAGSESWAIAQAIRLIHNTSSRQLWLGQASTNHACLPINKFQTALGQEYDSLIFNAFSGLHPDAFGAATGTLVAGGLMLLLCPPLAEWPDYADPDLARYVAQAEQAKDLNSPFLQRFVQQLQQDDAVIVWQQHTPFPLLPAPSAQCWLQQRDRQGCLNTQQRHALACMLRCARARIPMVLTADRGRGKSSLLGLAAHHLLQAGLKVLLTAPNHKAPAQALQHCASKLQFIAPDALLAEQPYADILLIDEAAAIPVPMLLTLAERYCCIFASTEHGYEGTGLGFQLKFQPQLDDLSPGWRKVHLNIPARWSPNDPLEPLVFRLLAFNAEPLAPPFATSANSELADTERMVSNPLSYRWVTRAALLNNEPLLQQLFGLLTLAHYQTRPSGLRHLLDAPDLLLAATFQDKVPVAVALLTREGPLSTALSQGVWRGQRRPRGHLLPQSLAFHGGLAQATQYTYYRVMRIVVHPHIQQQGIGSLLLSWLQQHLPQQVDCDFIGTSFGASTSLLNFWQNNSFKAVRLGQSRDGVSGLHSIMMLWPCSAQAQKILPCWQGQFSANLQAYRQGIWPEALNPIHQTLSLALPNSSPQQDNLIAHDFAFYHRDLISDQPALSRFIANHAPLRPLSASQQQLLSALVIPGAIPSLVAKQQKLLGQKAALSQLRNTLQHFFKVPSEP</sequence>
<keyword evidence="3 9" id="KW-0808">Transferase</keyword>
<evidence type="ECO:0000256" key="1">
    <source>
        <dbReference type="ARBA" id="ARBA00022490"/>
    </source>
</evidence>
<feature type="binding site" evidence="9">
    <location>
        <position position="334"/>
    </location>
    <ligand>
        <name>ATP</name>
        <dbReference type="ChEBI" id="CHEBI:30616"/>
    </ligand>
</feature>
<feature type="domain" description="N-acetyltransferase" evidence="12">
    <location>
        <begin position="518"/>
        <end position="565"/>
    </location>
</feature>
<comment type="catalytic activity">
    <reaction evidence="9">
        <text>cytidine(34) in elongator tRNA(Met) + acetyl-CoA + ATP + H2O = N(4)-acetylcytidine(34) in elongator tRNA(Met) + ADP + phosphate + CoA + H(+)</text>
        <dbReference type="Rhea" id="RHEA:43788"/>
        <dbReference type="Rhea" id="RHEA-COMP:10693"/>
        <dbReference type="Rhea" id="RHEA-COMP:10694"/>
        <dbReference type="ChEBI" id="CHEBI:15377"/>
        <dbReference type="ChEBI" id="CHEBI:15378"/>
        <dbReference type="ChEBI" id="CHEBI:30616"/>
        <dbReference type="ChEBI" id="CHEBI:43474"/>
        <dbReference type="ChEBI" id="CHEBI:57287"/>
        <dbReference type="ChEBI" id="CHEBI:57288"/>
        <dbReference type="ChEBI" id="CHEBI:74900"/>
        <dbReference type="ChEBI" id="CHEBI:82748"/>
        <dbReference type="ChEBI" id="CHEBI:456216"/>
        <dbReference type="EC" id="2.3.1.193"/>
    </reaction>
</comment>
<evidence type="ECO:0000256" key="6">
    <source>
        <dbReference type="ARBA" id="ARBA00022840"/>
    </source>
</evidence>
<dbReference type="InterPro" id="IPR032672">
    <property type="entry name" value="TmcA/NAT10/Kre33"/>
</dbReference>
<evidence type="ECO:0000313" key="13">
    <source>
        <dbReference type="EMBL" id="MFD1007717.1"/>
    </source>
</evidence>
<keyword evidence="1 9" id="KW-0963">Cytoplasm</keyword>
<proteinExistence type="inferred from homology"/>
<dbReference type="InterPro" id="IPR013562">
    <property type="entry name" value="TmcA/NAT10_N"/>
</dbReference>
<dbReference type="Pfam" id="PF05127">
    <property type="entry name" value="NAT10_TcmA_helicase"/>
    <property type="match status" value="1"/>
</dbReference>
<comment type="caution">
    <text evidence="9">Lacks conserved residue(s) required for the propagation of feature annotation.</text>
</comment>
<gene>
    <name evidence="9" type="primary">tmcA</name>
    <name evidence="13" type="ORF">ACFQ1C_06070</name>
</gene>
<name>A0ABW3KJI8_9GAMM</name>
<accession>A0ABW3KJI8</accession>
<dbReference type="InterPro" id="IPR038321">
    <property type="entry name" value="TmcA_C_sf"/>
</dbReference>
<dbReference type="Proteomes" id="UP001597048">
    <property type="component" value="Unassembled WGS sequence"/>
</dbReference>
<dbReference type="Gene3D" id="3.40.50.11040">
    <property type="match status" value="1"/>
</dbReference>
<dbReference type="HAMAP" id="MF_01886">
    <property type="entry name" value="tRNA_acetyltr_TmcA"/>
    <property type="match status" value="1"/>
</dbReference>
<dbReference type="CDD" id="cd04301">
    <property type="entry name" value="NAT_SF"/>
    <property type="match status" value="1"/>
</dbReference>
<dbReference type="InterPro" id="IPR007807">
    <property type="entry name" value="TcmA/NAT10_helicase"/>
</dbReference>
<feature type="domain" description="TmcA/NAT10 N-terminal" evidence="11">
    <location>
        <begin position="1"/>
        <end position="158"/>
    </location>
</feature>
<dbReference type="Pfam" id="PF13718">
    <property type="entry name" value="GNAT_acetyltr_2"/>
    <property type="match status" value="2"/>
</dbReference>
<keyword evidence="7 9" id="KW-0694">RNA-binding</keyword>
<dbReference type="Gene3D" id="3.40.630.30">
    <property type="match status" value="1"/>
</dbReference>
<evidence type="ECO:0000259" key="11">
    <source>
        <dbReference type="Pfam" id="PF08351"/>
    </source>
</evidence>
<feature type="domain" description="TcmA/NAT10 helicase" evidence="10">
    <location>
        <begin position="205"/>
        <end position="352"/>
    </location>
</feature>
<evidence type="ECO:0000259" key="12">
    <source>
        <dbReference type="Pfam" id="PF13718"/>
    </source>
</evidence>
<dbReference type="InterPro" id="IPR000182">
    <property type="entry name" value="GNAT_dom"/>
</dbReference>
<dbReference type="EMBL" id="JBHTJS010000022">
    <property type="protein sequence ID" value="MFD1007717.1"/>
    <property type="molecule type" value="Genomic_DNA"/>
</dbReference>
<feature type="domain" description="N-acetyltransferase" evidence="12">
    <location>
        <begin position="399"/>
        <end position="516"/>
    </location>
</feature>
<reference evidence="14" key="1">
    <citation type="journal article" date="2019" name="Int. J. Syst. Evol. Microbiol.">
        <title>The Global Catalogue of Microorganisms (GCM) 10K type strain sequencing project: providing services to taxonomists for standard genome sequencing and annotation.</title>
        <authorList>
            <consortium name="The Broad Institute Genomics Platform"/>
            <consortium name="The Broad Institute Genome Sequencing Center for Infectious Disease"/>
            <person name="Wu L."/>
            <person name="Ma J."/>
        </authorList>
    </citation>
    <scope>NUCLEOTIDE SEQUENCE [LARGE SCALE GENOMIC DNA]</scope>
    <source>
        <strain evidence="14">CCUG 60525</strain>
    </source>
</reference>
<evidence type="ECO:0000256" key="5">
    <source>
        <dbReference type="ARBA" id="ARBA00022741"/>
    </source>
</evidence>
<evidence type="ECO:0000256" key="3">
    <source>
        <dbReference type="ARBA" id="ARBA00022679"/>
    </source>
</evidence>
<dbReference type="SUPFAM" id="SSF52540">
    <property type="entry name" value="P-loop containing nucleoside triphosphate hydrolases"/>
    <property type="match status" value="1"/>
</dbReference>